<feature type="transmembrane region" description="Helical" evidence="2">
    <location>
        <begin position="97"/>
        <end position="119"/>
    </location>
</feature>
<dbReference type="AlphaFoldDB" id="J0D9S1"/>
<dbReference type="Proteomes" id="UP000006514">
    <property type="component" value="Unassembled WGS sequence"/>
</dbReference>
<feature type="transmembrane region" description="Helical" evidence="2">
    <location>
        <begin position="207"/>
        <end position="228"/>
    </location>
</feature>
<organism evidence="4 5">
    <name type="scientific">Auricularia subglabra (strain TFB-10046 / SS5)</name>
    <name type="common">White-rot fungus</name>
    <name type="synonym">Auricularia delicata (strain TFB10046)</name>
    <dbReference type="NCBI Taxonomy" id="717982"/>
    <lineage>
        <taxon>Eukaryota</taxon>
        <taxon>Fungi</taxon>
        <taxon>Dikarya</taxon>
        <taxon>Basidiomycota</taxon>
        <taxon>Agaricomycotina</taxon>
        <taxon>Agaricomycetes</taxon>
        <taxon>Auriculariales</taxon>
        <taxon>Auriculariaceae</taxon>
        <taxon>Auricularia</taxon>
    </lineage>
</organism>
<dbReference type="KEGG" id="adl:AURDEDRAFT_174419"/>
<evidence type="ECO:0000259" key="3">
    <source>
        <dbReference type="Pfam" id="PF20152"/>
    </source>
</evidence>
<keyword evidence="5" id="KW-1185">Reference proteome</keyword>
<dbReference type="OMA" id="WSIAVFR"/>
<evidence type="ECO:0000313" key="5">
    <source>
        <dbReference type="Proteomes" id="UP000006514"/>
    </source>
</evidence>
<gene>
    <name evidence="4" type="ORF">AURDEDRAFT_174419</name>
</gene>
<name>J0D9S1_AURST</name>
<dbReference type="OrthoDB" id="3206554at2759"/>
<sequence>MVQRAPPSADALAASFSSLDIGNYVSAFLLGTATLQAWDYFRDFPQDSLPTKLTVVTSYSRDVLQSLFFAHAVHHYASFLSPLRTLALLQSAAVVDIVWSMDVTIVLESLMIAAVQSYFGLRVYRLTRSLALAIGIWSIAVFRLGITLGIAVVCIRDGTMAVVGTKVFEFQAISGTAITAFTDIATAAILCSALLSRRTGFAHTDRLIDRIVAFTIGSGLLTSFISIAELVSVTIRDESVWIAFFSVSSKMFSNSFLASLNERGPNRLALSPHRGSSAVTQTSTRITFRQPPVIPQTDESDPEAVELAMKPQHQLA</sequence>
<dbReference type="PANTHER" id="PTHR40465:SF1">
    <property type="entry name" value="DUF6534 DOMAIN-CONTAINING PROTEIN"/>
    <property type="match status" value="1"/>
</dbReference>
<dbReference type="InParanoid" id="J0D9S1"/>
<keyword evidence="2" id="KW-1133">Transmembrane helix</keyword>
<reference evidence="5" key="1">
    <citation type="journal article" date="2012" name="Science">
        <title>The Paleozoic origin of enzymatic lignin decomposition reconstructed from 31 fungal genomes.</title>
        <authorList>
            <person name="Floudas D."/>
            <person name="Binder M."/>
            <person name="Riley R."/>
            <person name="Barry K."/>
            <person name="Blanchette R.A."/>
            <person name="Henrissat B."/>
            <person name="Martinez A.T."/>
            <person name="Otillar R."/>
            <person name="Spatafora J.W."/>
            <person name="Yadav J.S."/>
            <person name="Aerts A."/>
            <person name="Benoit I."/>
            <person name="Boyd A."/>
            <person name="Carlson A."/>
            <person name="Copeland A."/>
            <person name="Coutinho P.M."/>
            <person name="de Vries R.P."/>
            <person name="Ferreira P."/>
            <person name="Findley K."/>
            <person name="Foster B."/>
            <person name="Gaskell J."/>
            <person name="Glotzer D."/>
            <person name="Gorecki P."/>
            <person name="Heitman J."/>
            <person name="Hesse C."/>
            <person name="Hori C."/>
            <person name="Igarashi K."/>
            <person name="Jurgens J.A."/>
            <person name="Kallen N."/>
            <person name="Kersten P."/>
            <person name="Kohler A."/>
            <person name="Kuees U."/>
            <person name="Kumar T.K.A."/>
            <person name="Kuo A."/>
            <person name="LaButti K."/>
            <person name="Larrondo L.F."/>
            <person name="Lindquist E."/>
            <person name="Ling A."/>
            <person name="Lombard V."/>
            <person name="Lucas S."/>
            <person name="Lundell T."/>
            <person name="Martin R."/>
            <person name="McLaughlin D.J."/>
            <person name="Morgenstern I."/>
            <person name="Morin E."/>
            <person name="Murat C."/>
            <person name="Nagy L.G."/>
            <person name="Nolan M."/>
            <person name="Ohm R.A."/>
            <person name="Patyshakuliyeva A."/>
            <person name="Rokas A."/>
            <person name="Ruiz-Duenas F.J."/>
            <person name="Sabat G."/>
            <person name="Salamov A."/>
            <person name="Samejima M."/>
            <person name="Schmutz J."/>
            <person name="Slot J.C."/>
            <person name="St John F."/>
            <person name="Stenlid J."/>
            <person name="Sun H."/>
            <person name="Sun S."/>
            <person name="Syed K."/>
            <person name="Tsang A."/>
            <person name="Wiebenga A."/>
            <person name="Young D."/>
            <person name="Pisabarro A."/>
            <person name="Eastwood D.C."/>
            <person name="Martin F."/>
            <person name="Cullen D."/>
            <person name="Grigoriev I.V."/>
            <person name="Hibbett D.S."/>
        </authorList>
    </citation>
    <scope>NUCLEOTIDE SEQUENCE [LARGE SCALE GENOMIC DNA]</scope>
    <source>
        <strain evidence="5">TFB10046</strain>
    </source>
</reference>
<dbReference type="EMBL" id="JH687859">
    <property type="protein sequence ID" value="EJD36551.1"/>
    <property type="molecule type" value="Genomic_DNA"/>
</dbReference>
<evidence type="ECO:0000256" key="1">
    <source>
        <dbReference type="SAM" id="MobiDB-lite"/>
    </source>
</evidence>
<feature type="transmembrane region" description="Helical" evidence="2">
    <location>
        <begin position="131"/>
        <end position="153"/>
    </location>
</feature>
<accession>J0D9S1</accession>
<dbReference type="Pfam" id="PF20152">
    <property type="entry name" value="DUF6534"/>
    <property type="match status" value="1"/>
</dbReference>
<dbReference type="InterPro" id="IPR045339">
    <property type="entry name" value="DUF6534"/>
</dbReference>
<evidence type="ECO:0000313" key="4">
    <source>
        <dbReference type="EMBL" id="EJD36551.1"/>
    </source>
</evidence>
<feature type="region of interest" description="Disordered" evidence="1">
    <location>
        <begin position="292"/>
        <end position="316"/>
    </location>
</feature>
<evidence type="ECO:0000256" key="2">
    <source>
        <dbReference type="SAM" id="Phobius"/>
    </source>
</evidence>
<feature type="domain" description="DUF6534" evidence="3">
    <location>
        <begin position="180"/>
        <end position="263"/>
    </location>
</feature>
<keyword evidence="2" id="KW-0472">Membrane</keyword>
<proteinExistence type="predicted"/>
<feature type="transmembrane region" description="Helical" evidence="2">
    <location>
        <begin position="173"/>
        <end position="195"/>
    </location>
</feature>
<dbReference type="PANTHER" id="PTHR40465">
    <property type="entry name" value="CHROMOSOME 1, WHOLE GENOME SHOTGUN SEQUENCE"/>
    <property type="match status" value="1"/>
</dbReference>
<keyword evidence="2" id="KW-0812">Transmembrane</keyword>
<protein>
    <recommendedName>
        <fullName evidence="3">DUF6534 domain-containing protein</fullName>
    </recommendedName>
</protein>